<evidence type="ECO:0000313" key="2">
    <source>
        <dbReference type="EMBL" id="KQE03571.1"/>
    </source>
</evidence>
<evidence type="ECO:0000259" key="1">
    <source>
        <dbReference type="Pfam" id="PF08275"/>
    </source>
</evidence>
<dbReference type="EMBL" id="LLGC01000179">
    <property type="protein sequence ID" value="KQE03571.1"/>
    <property type="molecule type" value="Genomic_DNA"/>
</dbReference>
<dbReference type="AlphaFoldDB" id="A0AAN5WD85"/>
<name>A0AAN5WD85_ACIBA</name>
<dbReference type="GO" id="GO:0005737">
    <property type="term" value="C:cytoplasm"/>
    <property type="evidence" value="ECO:0007669"/>
    <property type="project" value="TreeGrafter"/>
</dbReference>
<dbReference type="SUPFAM" id="SSF56731">
    <property type="entry name" value="DNA primase core"/>
    <property type="match status" value="1"/>
</dbReference>
<dbReference type="PANTHER" id="PTHR30313">
    <property type="entry name" value="DNA PRIMASE"/>
    <property type="match status" value="1"/>
</dbReference>
<dbReference type="Pfam" id="PF08275">
    <property type="entry name" value="DNAG_N"/>
    <property type="match status" value="1"/>
</dbReference>
<gene>
    <name evidence="2" type="ORF">APD33_13225</name>
</gene>
<dbReference type="InterPro" id="IPR013264">
    <property type="entry name" value="DNAG_N"/>
</dbReference>
<evidence type="ECO:0000313" key="3">
    <source>
        <dbReference type="Proteomes" id="UP000051449"/>
    </source>
</evidence>
<comment type="caution">
    <text evidence="2">The sequence shown here is derived from an EMBL/GenBank/DDBJ whole genome shotgun (WGS) entry which is preliminary data.</text>
</comment>
<reference evidence="2 3" key="1">
    <citation type="submission" date="2015-10" db="EMBL/GenBank/DDBJ databases">
        <title>The utility of whole genome sequencing in characterizing Acinetobacter epidemiology and analyzing hospital outbreaks.</title>
        <authorList>
            <person name="Ozer E.A."/>
            <person name="Fitzpatrick M.A."/>
            <person name="Hauser A.R."/>
        </authorList>
    </citation>
    <scope>NUCLEOTIDE SEQUENCE [LARGE SCALE GENOMIC DNA]</scope>
    <source>
        <strain evidence="2 3">ABBL072</strain>
    </source>
</reference>
<dbReference type="RefSeq" id="WP_000016624.1">
    <property type="nucleotide sequence ID" value="NZ_CACSGJ010000042.1"/>
</dbReference>
<organism evidence="2 3">
    <name type="scientific">Acinetobacter baumannii</name>
    <dbReference type="NCBI Taxonomy" id="470"/>
    <lineage>
        <taxon>Bacteria</taxon>
        <taxon>Pseudomonadati</taxon>
        <taxon>Pseudomonadota</taxon>
        <taxon>Gammaproteobacteria</taxon>
        <taxon>Moraxellales</taxon>
        <taxon>Moraxellaceae</taxon>
        <taxon>Acinetobacter</taxon>
        <taxon>Acinetobacter calcoaceticus/baumannii complex</taxon>
    </lineage>
</organism>
<accession>A0AAN5WD85</accession>
<proteinExistence type="predicted"/>
<protein>
    <submittedName>
        <fullName evidence="2">DNA primase</fullName>
    </submittedName>
</protein>
<dbReference type="Proteomes" id="UP000051449">
    <property type="component" value="Unassembled WGS sequence"/>
</dbReference>
<dbReference type="InterPro" id="IPR050219">
    <property type="entry name" value="DnaG_primase"/>
</dbReference>
<feature type="domain" description="DNA primase DNAG catalytic core N-terminal" evidence="1">
    <location>
        <begin position="177"/>
        <end position="215"/>
    </location>
</feature>
<dbReference type="PANTHER" id="PTHR30313:SF2">
    <property type="entry name" value="DNA PRIMASE"/>
    <property type="match status" value="1"/>
</dbReference>
<dbReference type="Gene3D" id="3.40.1360.10">
    <property type="match status" value="1"/>
</dbReference>
<dbReference type="GO" id="GO:0006269">
    <property type="term" value="P:DNA replication, synthesis of primer"/>
    <property type="evidence" value="ECO:0007669"/>
    <property type="project" value="TreeGrafter"/>
</dbReference>
<dbReference type="InterPro" id="IPR037068">
    <property type="entry name" value="DNA_primase_core_N_sf"/>
</dbReference>
<sequence>MSGQPSKEDFGEILDHIDIEYWLNREGVEYKVTRGRNGVQLNLKECPVCGNANWKVYIGATTGLGNCFHGDCEAKFSKWSFIKAELGNLTNKEIAEHIKVVAREQGWQPKHKQEVQRPKLGNLHFPASFELPILGKDSKLHNLKYLADRGISIETAKAFGLRFCQQGSFSYIDSFGQKKRQSFDNRIIIPVRDLNGKLVSYQGRDITGLAEKKYLFPSGYASTAAFLYNGNNAYGCVDIAMGEGAFDVMAIHQAFSEDDALCNVGVIGSFGKHLSYGDEETQFAELLKLKEAGLQRLTFMWDGERRAIQDAIEAALMVRKCGITVRIAILPPGKDPNEIPPEMVRSLYRSAIVVNEMSAVTLKLQYGVKK</sequence>
<dbReference type="Gene3D" id="3.90.980.10">
    <property type="entry name" value="DNA primase, catalytic core, N-terminal domain"/>
    <property type="match status" value="1"/>
</dbReference>